<dbReference type="SMART" id="SM00422">
    <property type="entry name" value="HTH_MERR"/>
    <property type="match status" value="1"/>
</dbReference>
<evidence type="ECO:0000256" key="1">
    <source>
        <dbReference type="ARBA" id="ARBA00023125"/>
    </source>
</evidence>
<dbReference type="SUPFAM" id="SSF46955">
    <property type="entry name" value="Putative DNA-binding domain"/>
    <property type="match status" value="1"/>
</dbReference>
<evidence type="ECO:0000259" key="2">
    <source>
        <dbReference type="PROSITE" id="PS50937"/>
    </source>
</evidence>
<keyword evidence="4" id="KW-1185">Reference proteome</keyword>
<proteinExistence type="predicted"/>
<dbReference type="Gene3D" id="1.10.1660.10">
    <property type="match status" value="1"/>
</dbReference>
<dbReference type="Pfam" id="PF13411">
    <property type="entry name" value="MerR_1"/>
    <property type="match status" value="1"/>
</dbReference>
<reference evidence="3 4" key="1">
    <citation type="journal article" date="2020" name="mSystems">
        <title>Defining Genomic and Predicted Metabolic Features of the Acetobacterium Genus.</title>
        <authorList>
            <person name="Ross D.E."/>
            <person name="Marshall C.W."/>
            <person name="Gulliver D."/>
            <person name="May H.D."/>
            <person name="Norman R.S."/>
        </authorList>
    </citation>
    <scope>NUCLEOTIDE SEQUENCE [LARGE SCALE GENOMIC DNA]</scope>
    <source>
        <strain evidence="3 4">DSM 4132</strain>
    </source>
</reference>
<feature type="domain" description="HTH merR-type" evidence="2">
    <location>
        <begin position="1"/>
        <end position="68"/>
    </location>
</feature>
<dbReference type="InterPro" id="IPR000551">
    <property type="entry name" value="MerR-type_HTH_dom"/>
</dbReference>
<organism evidence="3 4">
    <name type="scientific">Acetobacterium malicum</name>
    <dbReference type="NCBI Taxonomy" id="52692"/>
    <lineage>
        <taxon>Bacteria</taxon>
        <taxon>Bacillati</taxon>
        <taxon>Bacillota</taxon>
        <taxon>Clostridia</taxon>
        <taxon>Eubacteriales</taxon>
        <taxon>Eubacteriaceae</taxon>
        <taxon>Acetobacterium</taxon>
    </lineage>
</organism>
<comment type="caution">
    <text evidence="3">The sequence shown here is derived from an EMBL/GenBank/DDBJ whole genome shotgun (WGS) entry which is preliminary data.</text>
</comment>
<dbReference type="PROSITE" id="PS50937">
    <property type="entry name" value="HTH_MERR_2"/>
    <property type="match status" value="1"/>
</dbReference>
<dbReference type="Proteomes" id="UP000622405">
    <property type="component" value="Unassembled WGS sequence"/>
</dbReference>
<sequence length="123" mass="14844">MIISEMAQLTKISEYTLRYYEKKELITVSRDARGRRNYDENDIEWIRFIQRLKETGMPLRDIKKYSDLRAEGDQTIPERRVMLETHRLFVVAEQQKWTQNLCNLDAKIEYYATMPLTTDQTKF</sequence>
<accession>A0ABR6YW28</accession>
<evidence type="ECO:0000313" key="4">
    <source>
        <dbReference type="Proteomes" id="UP000622405"/>
    </source>
</evidence>
<protein>
    <submittedName>
        <fullName evidence="3">MerR family transcriptional regulator</fullName>
    </submittedName>
</protein>
<dbReference type="PANTHER" id="PTHR30204:SF98">
    <property type="entry name" value="HTH-TYPE TRANSCRIPTIONAL REGULATOR ADHR"/>
    <property type="match status" value="1"/>
</dbReference>
<keyword evidence="1" id="KW-0238">DNA-binding</keyword>
<gene>
    <name evidence="3" type="ORF">GH811_06820</name>
</gene>
<evidence type="ECO:0000313" key="3">
    <source>
        <dbReference type="EMBL" id="MBC3899324.1"/>
    </source>
</evidence>
<dbReference type="PRINTS" id="PR00040">
    <property type="entry name" value="HTHMERR"/>
</dbReference>
<dbReference type="RefSeq" id="WP_186893829.1">
    <property type="nucleotide sequence ID" value="NZ_WJBE01000005.1"/>
</dbReference>
<dbReference type="EMBL" id="WJBE01000005">
    <property type="protein sequence ID" value="MBC3899324.1"/>
    <property type="molecule type" value="Genomic_DNA"/>
</dbReference>
<dbReference type="InterPro" id="IPR009061">
    <property type="entry name" value="DNA-bd_dom_put_sf"/>
</dbReference>
<dbReference type="CDD" id="cd01109">
    <property type="entry name" value="HTH_YyaN"/>
    <property type="match status" value="1"/>
</dbReference>
<name>A0ABR6YW28_9FIRM</name>
<dbReference type="PANTHER" id="PTHR30204">
    <property type="entry name" value="REDOX-CYCLING DRUG-SENSING TRANSCRIPTIONAL ACTIVATOR SOXR"/>
    <property type="match status" value="1"/>
</dbReference>
<dbReference type="InterPro" id="IPR047057">
    <property type="entry name" value="MerR_fam"/>
</dbReference>